<accession>A0ABQ7BWE2</accession>
<reference evidence="1 2" key="1">
    <citation type="journal article" date="2020" name="BMC Genomics">
        <title>Intraspecific diversification of the crop wild relative Brassica cretica Lam. using demographic model selection.</title>
        <authorList>
            <person name="Kioukis A."/>
            <person name="Michalopoulou V.A."/>
            <person name="Briers L."/>
            <person name="Pirintsos S."/>
            <person name="Studholme D.J."/>
            <person name="Pavlidis P."/>
            <person name="Sarris P.F."/>
        </authorList>
    </citation>
    <scope>NUCLEOTIDE SEQUENCE [LARGE SCALE GENOMIC DNA]</scope>
    <source>
        <strain evidence="2">cv. PFS-1207/04</strain>
    </source>
</reference>
<sequence length="242" mass="27976">MSFQKHRGLIIFVLKESAFVRRACVRAQRKRDLVEVSAEEFCRLGLTQGGARSDDLLGKKRNRPHYDDNCFGIGEKGKEKTVTESLVGMTSLFKFQAMEYLVRFVVGDWSRLAHGTWKFNIDRTEVKYNVLLKENETYDALVEKRTMRGEEFRLTEDRTDVVPLKPIPWRGFPAGGYLQVSEEKLMTICSREQTDEIRRNVVHLTRSEITQPLKDIDVITSESDYSDEMDVFTPNADGIIRL</sequence>
<protein>
    <submittedName>
        <fullName evidence="1">Uncharacterized protein</fullName>
    </submittedName>
</protein>
<evidence type="ECO:0000313" key="1">
    <source>
        <dbReference type="EMBL" id="KAF3543388.1"/>
    </source>
</evidence>
<proteinExistence type="predicted"/>
<dbReference type="EMBL" id="QGKV02000832">
    <property type="protein sequence ID" value="KAF3543388.1"/>
    <property type="molecule type" value="Genomic_DNA"/>
</dbReference>
<dbReference type="Proteomes" id="UP000266723">
    <property type="component" value="Unassembled WGS sequence"/>
</dbReference>
<organism evidence="1 2">
    <name type="scientific">Brassica cretica</name>
    <name type="common">Mustard</name>
    <dbReference type="NCBI Taxonomy" id="69181"/>
    <lineage>
        <taxon>Eukaryota</taxon>
        <taxon>Viridiplantae</taxon>
        <taxon>Streptophyta</taxon>
        <taxon>Embryophyta</taxon>
        <taxon>Tracheophyta</taxon>
        <taxon>Spermatophyta</taxon>
        <taxon>Magnoliopsida</taxon>
        <taxon>eudicotyledons</taxon>
        <taxon>Gunneridae</taxon>
        <taxon>Pentapetalae</taxon>
        <taxon>rosids</taxon>
        <taxon>malvids</taxon>
        <taxon>Brassicales</taxon>
        <taxon>Brassicaceae</taxon>
        <taxon>Brassiceae</taxon>
        <taxon>Brassica</taxon>
    </lineage>
</organism>
<gene>
    <name evidence="1" type="ORF">DY000_02002775</name>
</gene>
<keyword evidence="2" id="KW-1185">Reference proteome</keyword>
<evidence type="ECO:0000313" key="2">
    <source>
        <dbReference type="Proteomes" id="UP000266723"/>
    </source>
</evidence>
<comment type="caution">
    <text evidence="1">The sequence shown here is derived from an EMBL/GenBank/DDBJ whole genome shotgun (WGS) entry which is preliminary data.</text>
</comment>
<name>A0ABQ7BWE2_BRACR</name>